<protein>
    <submittedName>
        <fullName evidence="2">Uncharacterized protein</fullName>
    </submittedName>
</protein>
<evidence type="ECO:0000313" key="3">
    <source>
        <dbReference type="Proteomes" id="UP001152795"/>
    </source>
</evidence>
<feature type="region of interest" description="Disordered" evidence="1">
    <location>
        <begin position="56"/>
        <end position="119"/>
    </location>
</feature>
<reference evidence="2" key="1">
    <citation type="submission" date="2020-04" db="EMBL/GenBank/DDBJ databases">
        <authorList>
            <person name="Alioto T."/>
            <person name="Alioto T."/>
            <person name="Gomez Garrido J."/>
        </authorList>
    </citation>
    <scope>NUCLEOTIDE SEQUENCE</scope>
    <source>
        <strain evidence="2">A484AB</strain>
    </source>
</reference>
<dbReference type="AlphaFoldDB" id="A0A6S7JEY1"/>
<gene>
    <name evidence="2" type="ORF">PACLA_8A007383</name>
</gene>
<accession>A0A6S7JEY1</accession>
<sequence>MPTETNCMKFRYTPTPKTTTMETVETQAAQATEQLISNYLDPNDLIEELPDLFNEITPDTTSTTTIPKTTSANITTTNRRSEKHSSDEGNSSSQPKTTKQTSMCSKHSTASQQRQTKCG</sequence>
<dbReference type="Proteomes" id="UP001152795">
    <property type="component" value="Unassembled WGS sequence"/>
</dbReference>
<keyword evidence="3" id="KW-1185">Reference proteome</keyword>
<organism evidence="2 3">
    <name type="scientific">Paramuricea clavata</name>
    <name type="common">Red gorgonian</name>
    <name type="synonym">Violescent sea-whip</name>
    <dbReference type="NCBI Taxonomy" id="317549"/>
    <lineage>
        <taxon>Eukaryota</taxon>
        <taxon>Metazoa</taxon>
        <taxon>Cnidaria</taxon>
        <taxon>Anthozoa</taxon>
        <taxon>Octocorallia</taxon>
        <taxon>Malacalcyonacea</taxon>
        <taxon>Plexauridae</taxon>
        <taxon>Paramuricea</taxon>
    </lineage>
</organism>
<evidence type="ECO:0000313" key="2">
    <source>
        <dbReference type="EMBL" id="CAB4015481.1"/>
    </source>
</evidence>
<feature type="compositionally biased region" description="Polar residues" evidence="1">
    <location>
        <begin position="103"/>
        <end position="119"/>
    </location>
</feature>
<name>A0A6S7JEY1_PARCT</name>
<proteinExistence type="predicted"/>
<feature type="compositionally biased region" description="Low complexity" evidence="1">
    <location>
        <begin position="57"/>
        <end position="78"/>
    </location>
</feature>
<feature type="compositionally biased region" description="Low complexity" evidence="1">
    <location>
        <begin position="91"/>
        <end position="102"/>
    </location>
</feature>
<dbReference type="EMBL" id="CACRXK020008728">
    <property type="protein sequence ID" value="CAB4015481.1"/>
    <property type="molecule type" value="Genomic_DNA"/>
</dbReference>
<feature type="region of interest" description="Disordered" evidence="1">
    <location>
        <begin position="1"/>
        <end position="20"/>
    </location>
</feature>
<comment type="caution">
    <text evidence="2">The sequence shown here is derived from an EMBL/GenBank/DDBJ whole genome shotgun (WGS) entry which is preliminary data.</text>
</comment>
<evidence type="ECO:0000256" key="1">
    <source>
        <dbReference type="SAM" id="MobiDB-lite"/>
    </source>
</evidence>